<dbReference type="GO" id="GO:0009117">
    <property type="term" value="P:nucleotide metabolic process"/>
    <property type="evidence" value="ECO:0007669"/>
    <property type="project" value="UniProtKB-KW"/>
</dbReference>
<dbReference type="Pfam" id="PF01931">
    <property type="entry name" value="NTPase_I-T"/>
    <property type="match status" value="1"/>
</dbReference>
<evidence type="ECO:0000256" key="6">
    <source>
        <dbReference type="ARBA" id="ARBA00022842"/>
    </source>
</evidence>
<evidence type="ECO:0000256" key="11">
    <source>
        <dbReference type="ARBA" id="ARBA00048781"/>
    </source>
</evidence>
<keyword evidence="14" id="KW-1185">Reference proteome</keyword>
<organism evidence="13 14">
    <name type="scientific">Lasiosphaeria ovina</name>
    <dbReference type="NCBI Taxonomy" id="92902"/>
    <lineage>
        <taxon>Eukaryota</taxon>
        <taxon>Fungi</taxon>
        <taxon>Dikarya</taxon>
        <taxon>Ascomycota</taxon>
        <taxon>Pezizomycotina</taxon>
        <taxon>Sordariomycetes</taxon>
        <taxon>Sordariomycetidae</taxon>
        <taxon>Sordariales</taxon>
        <taxon>Lasiosphaeriaceae</taxon>
        <taxon>Lasiosphaeria</taxon>
    </lineage>
</organism>
<evidence type="ECO:0000256" key="4">
    <source>
        <dbReference type="ARBA" id="ARBA00022741"/>
    </source>
</evidence>
<evidence type="ECO:0000256" key="7">
    <source>
        <dbReference type="ARBA" id="ARBA00023080"/>
    </source>
</evidence>
<dbReference type="AlphaFoldDB" id="A0AAE0KGY0"/>
<accession>A0AAE0KGY0</accession>
<comment type="catalytic activity">
    <reaction evidence="11">
        <text>XTP + H2O = XDP + phosphate + H(+)</text>
        <dbReference type="Rhea" id="RHEA:28406"/>
        <dbReference type="ChEBI" id="CHEBI:15377"/>
        <dbReference type="ChEBI" id="CHEBI:15378"/>
        <dbReference type="ChEBI" id="CHEBI:43474"/>
        <dbReference type="ChEBI" id="CHEBI:59884"/>
        <dbReference type="ChEBI" id="CHEBI:61314"/>
        <dbReference type="EC" id="3.6.1.73"/>
    </reaction>
</comment>
<reference evidence="13" key="1">
    <citation type="journal article" date="2023" name="Mol. Phylogenet. Evol.">
        <title>Genome-scale phylogeny and comparative genomics of the fungal order Sordariales.</title>
        <authorList>
            <person name="Hensen N."/>
            <person name="Bonometti L."/>
            <person name="Westerberg I."/>
            <person name="Brannstrom I.O."/>
            <person name="Guillou S."/>
            <person name="Cros-Aarteil S."/>
            <person name="Calhoun S."/>
            <person name="Haridas S."/>
            <person name="Kuo A."/>
            <person name="Mondo S."/>
            <person name="Pangilinan J."/>
            <person name="Riley R."/>
            <person name="LaButti K."/>
            <person name="Andreopoulos B."/>
            <person name="Lipzen A."/>
            <person name="Chen C."/>
            <person name="Yan M."/>
            <person name="Daum C."/>
            <person name="Ng V."/>
            <person name="Clum A."/>
            <person name="Steindorff A."/>
            <person name="Ohm R.A."/>
            <person name="Martin F."/>
            <person name="Silar P."/>
            <person name="Natvig D.O."/>
            <person name="Lalanne C."/>
            <person name="Gautier V."/>
            <person name="Ament-Velasquez S.L."/>
            <person name="Kruys A."/>
            <person name="Hutchinson M.I."/>
            <person name="Powell A.J."/>
            <person name="Barry K."/>
            <person name="Miller A.N."/>
            <person name="Grigoriev I.V."/>
            <person name="Debuchy R."/>
            <person name="Gladieux P."/>
            <person name="Hiltunen Thoren M."/>
            <person name="Johannesson H."/>
        </authorList>
    </citation>
    <scope>NUCLEOTIDE SEQUENCE</scope>
    <source>
        <strain evidence="13">CBS 958.72</strain>
    </source>
</reference>
<dbReference type="EC" id="3.6.1.73" evidence="9"/>
<comment type="catalytic activity">
    <reaction evidence="10">
        <text>ITP + H2O = IDP + phosphate + H(+)</text>
        <dbReference type="Rhea" id="RHEA:28330"/>
        <dbReference type="ChEBI" id="CHEBI:15377"/>
        <dbReference type="ChEBI" id="CHEBI:15378"/>
        <dbReference type="ChEBI" id="CHEBI:43474"/>
        <dbReference type="ChEBI" id="CHEBI:58280"/>
        <dbReference type="ChEBI" id="CHEBI:61402"/>
        <dbReference type="EC" id="3.6.1.73"/>
    </reaction>
</comment>
<evidence type="ECO:0000313" key="13">
    <source>
        <dbReference type="EMBL" id="KAK3376052.1"/>
    </source>
</evidence>
<keyword evidence="8" id="KW-0464">Manganese</keyword>
<proteinExistence type="predicted"/>
<evidence type="ECO:0000256" key="5">
    <source>
        <dbReference type="ARBA" id="ARBA00022801"/>
    </source>
</evidence>
<dbReference type="Proteomes" id="UP001287356">
    <property type="component" value="Unassembled WGS sequence"/>
</dbReference>
<evidence type="ECO:0000256" key="9">
    <source>
        <dbReference type="ARBA" id="ARBA00038901"/>
    </source>
</evidence>
<dbReference type="PANTHER" id="PTHR34699">
    <property type="match status" value="1"/>
</dbReference>
<dbReference type="InterPro" id="IPR029001">
    <property type="entry name" value="ITPase-like_fam"/>
</dbReference>
<feature type="domain" description="Non-canonical purine NTP phosphatase/PRRC1" evidence="12">
    <location>
        <begin position="20"/>
        <end position="197"/>
    </location>
</feature>
<dbReference type="GO" id="GO:0006772">
    <property type="term" value="P:thiamine metabolic process"/>
    <property type="evidence" value="ECO:0007669"/>
    <property type="project" value="TreeGrafter"/>
</dbReference>
<name>A0AAE0KGY0_9PEZI</name>
<dbReference type="GO" id="GO:0000166">
    <property type="term" value="F:nucleotide binding"/>
    <property type="evidence" value="ECO:0007669"/>
    <property type="project" value="UniProtKB-KW"/>
</dbReference>
<keyword evidence="5" id="KW-0378">Hydrolase</keyword>
<comment type="cofactor">
    <cofactor evidence="2">
        <name>Mg(2+)</name>
        <dbReference type="ChEBI" id="CHEBI:18420"/>
    </cofactor>
</comment>
<evidence type="ECO:0000259" key="12">
    <source>
        <dbReference type="Pfam" id="PF01931"/>
    </source>
</evidence>
<evidence type="ECO:0000256" key="2">
    <source>
        <dbReference type="ARBA" id="ARBA00001946"/>
    </source>
</evidence>
<gene>
    <name evidence="13" type="ORF">B0T24DRAFT_591740</name>
</gene>
<sequence length="204" mass="21900">MSGTNTTSGATPTHYQIAVGSLNPVKIDAALEGFRSVFPGATFSATGVLANPGVDSQPFLDGMALLGAWNRAQHVLRLCPDADYWVGIQGGVQWDPYGLNTGEGNGYSGQLQAFSWVVVLGGDRGELMGKSRTVTHYLPSDVTDLMRFGYDLGSAHYRAHRGIDYNPTDGSVGLLTHGIYGREESYIHAIIMALIPHRNPTVAF</sequence>
<evidence type="ECO:0000256" key="10">
    <source>
        <dbReference type="ARBA" id="ARBA00048174"/>
    </source>
</evidence>
<dbReference type="InterPro" id="IPR026533">
    <property type="entry name" value="NTPase/PRRC1"/>
</dbReference>
<dbReference type="SUPFAM" id="SSF52972">
    <property type="entry name" value="ITPase-like"/>
    <property type="match status" value="1"/>
</dbReference>
<protein>
    <recommendedName>
        <fullName evidence="9">inosine/xanthosine triphosphatase</fullName>
        <ecNumber evidence="9">3.6.1.73</ecNumber>
    </recommendedName>
</protein>
<keyword evidence="4" id="KW-0547">Nucleotide-binding</keyword>
<keyword evidence="3" id="KW-0479">Metal-binding</keyword>
<evidence type="ECO:0000256" key="8">
    <source>
        <dbReference type="ARBA" id="ARBA00023211"/>
    </source>
</evidence>
<keyword evidence="7" id="KW-0546">Nucleotide metabolism</keyword>
<reference evidence="13" key="2">
    <citation type="submission" date="2023-06" db="EMBL/GenBank/DDBJ databases">
        <authorList>
            <consortium name="Lawrence Berkeley National Laboratory"/>
            <person name="Haridas S."/>
            <person name="Hensen N."/>
            <person name="Bonometti L."/>
            <person name="Westerberg I."/>
            <person name="Brannstrom I.O."/>
            <person name="Guillou S."/>
            <person name="Cros-Aarteil S."/>
            <person name="Calhoun S."/>
            <person name="Kuo A."/>
            <person name="Mondo S."/>
            <person name="Pangilinan J."/>
            <person name="Riley R."/>
            <person name="Labutti K."/>
            <person name="Andreopoulos B."/>
            <person name="Lipzen A."/>
            <person name="Chen C."/>
            <person name="Yanf M."/>
            <person name="Daum C."/>
            <person name="Ng V."/>
            <person name="Clum A."/>
            <person name="Steindorff A."/>
            <person name="Ohm R."/>
            <person name="Martin F."/>
            <person name="Silar P."/>
            <person name="Natvig D."/>
            <person name="Lalanne C."/>
            <person name="Gautier V."/>
            <person name="Ament-Velasquez S.L."/>
            <person name="Kruys A."/>
            <person name="Hutchinson M.I."/>
            <person name="Powell A.J."/>
            <person name="Barry K."/>
            <person name="Miller A.N."/>
            <person name="Grigoriev I.V."/>
            <person name="Debuchy R."/>
            <person name="Gladieux P."/>
            <person name="Thoren M.H."/>
            <person name="Johannesson H."/>
        </authorList>
    </citation>
    <scope>NUCLEOTIDE SEQUENCE</scope>
    <source>
        <strain evidence="13">CBS 958.72</strain>
    </source>
</reference>
<dbReference type="GO" id="GO:0103023">
    <property type="term" value="F:ITPase activity"/>
    <property type="evidence" value="ECO:0007669"/>
    <property type="project" value="UniProtKB-EC"/>
</dbReference>
<dbReference type="InterPro" id="IPR050299">
    <property type="entry name" value="YjjX_NTPase"/>
</dbReference>
<dbReference type="Gene3D" id="3.90.950.10">
    <property type="match status" value="1"/>
</dbReference>
<evidence type="ECO:0000256" key="3">
    <source>
        <dbReference type="ARBA" id="ARBA00022723"/>
    </source>
</evidence>
<evidence type="ECO:0000256" key="1">
    <source>
        <dbReference type="ARBA" id="ARBA00001936"/>
    </source>
</evidence>
<dbReference type="EMBL" id="JAULSN010000003">
    <property type="protein sequence ID" value="KAK3376052.1"/>
    <property type="molecule type" value="Genomic_DNA"/>
</dbReference>
<keyword evidence="6" id="KW-0460">Magnesium</keyword>
<evidence type="ECO:0000313" key="14">
    <source>
        <dbReference type="Proteomes" id="UP001287356"/>
    </source>
</evidence>
<comment type="caution">
    <text evidence="13">The sequence shown here is derived from an EMBL/GenBank/DDBJ whole genome shotgun (WGS) entry which is preliminary data.</text>
</comment>
<dbReference type="PANTHER" id="PTHR34699:SF2">
    <property type="entry name" value="NON-CANONICAL PURINE NTP PHOSPHATASE_PRRC1 DOMAIN-CONTAINING PROTEIN"/>
    <property type="match status" value="1"/>
</dbReference>
<comment type="cofactor">
    <cofactor evidence="1">
        <name>Mn(2+)</name>
        <dbReference type="ChEBI" id="CHEBI:29035"/>
    </cofactor>
</comment>
<dbReference type="GO" id="GO:0046872">
    <property type="term" value="F:metal ion binding"/>
    <property type="evidence" value="ECO:0007669"/>
    <property type="project" value="UniProtKB-KW"/>
</dbReference>